<reference evidence="13" key="1">
    <citation type="submission" date="2025-08" db="UniProtKB">
        <authorList>
            <consortium name="RefSeq"/>
        </authorList>
    </citation>
    <scope>IDENTIFICATION</scope>
    <source>
        <tissue evidence="13">Fruit stalk</tissue>
    </source>
</reference>
<dbReference type="OrthoDB" id="1927112at2759"/>
<dbReference type="GO" id="GO:0005524">
    <property type="term" value="F:ATP binding"/>
    <property type="evidence" value="ECO:0007669"/>
    <property type="project" value="UniProtKB-KW"/>
</dbReference>
<accession>A0A6P5WJA2</accession>
<keyword evidence="12" id="KW-1185">Reference proteome</keyword>
<feature type="domain" description="NAF" evidence="11">
    <location>
        <begin position="38"/>
        <end position="62"/>
    </location>
</feature>
<dbReference type="PROSITE" id="PS50816">
    <property type="entry name" value="NAF"/>
    <property type="match status" value="1"/>
</dbReference>
<comment type="catalytic activity">
    <reaction evidence="10">
        <text>L-seryl-[protein] + ATP = O-phospho-L-seryl-[protein] + ADP + H(+)</text>
        <dbReference type="Rhea" id="RHEA:17989"/>
        <dbReference type="Rhea" id="RHEA-COMP:9863"/>
        <dbReference type="Rhea" id="RHEA-COMP:11604"/>
        <dbReference type="ChEBI" id="CHEBI:15378"/>
        <dbReference type="ChEBI" id="CHEBI:29999"/>
        <dbReference type="ChEBI" id="CHEBI:30616"/>
        <dbReference type="ChEBI" id="CHEBI:83421"/>
        <dbReference type="ChEBI" id="CHEBI:456216"/>
        <dbReference type="EC" id="2.7.11.1"/>
    </reaction>
</comment>
<keyword evidence="8" id="KW-0464">Manganese</keyword>
<dbReference type="EC" id="2.7.11.1" evidence="2"/>
<evidence type="ECO:0000256" key="9">
    <source>
        <dbReference type="ARBA" id="ARBA00047899"/>
    </source>
</evidence>
<evidence type="ECO:0000256" key="10">
    <source>
        <dbReference type="ARBA" id="ARBA00048679"/>
    </source>
</evidence>
<evidence type="ECO:0000256" key="7">
    <source>
        <dbReference type="ARBA" id="ARBA00022840"/>
    </source>
</evidence>
<dbReference type="CDD" id="cd12195">
    <property type="entry name" value="CIPK_C"/>
    <property type="match status" value="1"/>
</dbReference>
<comment type="similarity">
    <text evidence="1">Belongs to the protein kinase superfamily. CAMK Ser/Thr protein kinase family. SNF1 subfamily.</text>
</comment>
<dbReference type="PANTHER" id="PTHR43895">
    <property type="entry name" value="CALCIUM/CALMODULIN-DEPENDENT PROTEIN KINASE KINASE-RELATED"/>
    <property type="match status" value="1"/>
</dbReference>
<evidence type="ECO:0000259" key="11">
    <source>
        <dbReference type="PROSITE" id="PS50816"/>
    </source>
</evidence>
<dbReference type="InterPro" id="IPR004041">
    <property type="entry name" value="NAF_dom"/>
</dbReference>
<keyword evidence="3" id="KW-0723">Serine/threonine-protein kinase</keyword>
<dbReference type="PANTHER" id="PTHR43895:SF123">
    <property type="entry name" value="NON-SPECIFIC SERINE_THREONINE PROTEIN KINASE"/>
    <property type="match status" value="1"/>
</dbReference>
<dbReference type="AlphaFoldDB" id="A0A6P5WJA2"/>
<comment type="catalytic activity">
    <reaction evidence="9">
        <text>L-threonyl-[protein] + ATP = O-phospho-L-threonyl-[protein] + ADP + H(+)</text>
        <dbReference type="Rhea" id="RHEA:46608"/>
        <dbReference type="Rhea" id="RHEA-COMP:11060"/>
        <dbReference type="Rhea" id="RHEA-COMP:11605"/>
        <dbReference type="ChEBI" id="CHEBI:15378"/>
        <dbReference type="ChEBI" id="CHEBI:30013"/>
        <dbReference type="ChEBI" id="CHEBI:30616"/>
        <dbReference type="ChEBI" id="CHEBI:61977"/>
        <dbReference type="ChEBI" id="CHEBI:456216"/>
        <dbReference type="EC" id="2.7.11.1"/>
    </reaction>
</comment>
<evidence type="ECO:0000256" key="5">
    <source>
        <dbReference type="ARBA" id="ARBA00022741"/>
    </source>
</evidence>
<gene>
    <name evidence="13" type="primary">LOC111274830</name>
</gene>
<dbReference type="RefSeq" id="XP_022715501.1">
    <property type="nucleotide sequence ID" value="XM_022859766.1"/>
</dbReference>
<dbReference type="GeneID" id="111274830"/>
<organism evidence="12 13">
    <name type="scientific">Durio zibethinus</name>
    <name type="common">Durian</name>
    <dbReference type="NCBI Taxonomy" id="66656"/>
    <lineage>
        <taxon>Eukaryota</taxon>
        <taxon>Viridiplantae</taxon>
        <taxon>Streptophyta</taxon>
        <taxon>Embryophyta</taxon>
        <taxon>Tracheophyta</taxon>
        <taxon>Spermatophyta</taxon>
        <taxon>Magnoliopsida</taxon>
        <taxon>eudicotyledons</taxon>
        <taxon>Gunneridae</taxon>
        <taxon>Pentapetalae</taxon>
        <taxon>rosids</taxon>
        <taxon>malvids</taxon>
        <taxon>Malvales</taxon>
        <taxon>Malvaceae</taxon>
        <taxon>Helicteroideae</taxon>
        <taxon>Durio</taxon>
    </lineage>
</organism>
<name>A0A6P5WJA2_DURZI</name>
<evidence type="ECO:0000256" key="8">
    <source>
        <dbReference type="ARBA" id="ARBA00023211"/>
    </source>
</evidence>
<dbReference type="GO" id="GO:0004674">
    <property type="term" value="F:protein serine/threonine kinase activity"/>
    <property type="evidence" value="ECO:0007669"/>
    <property type="project" value="UniProtKB-KW"/>
</dbReference>
<keyword evidence="7" id="KW-0067">ATP-binding</keyword>
<evidence type="ECO:0000313" key="13">
    <source>
        <dbReference type="RefSeq" id="XP_022715501.1"/>
    </source>
</evidence>
<evidence type="ECO:0000256" key="1">
    <source>
        <dbReference type="ARBA" id="ARBA00006234"/>
    </source>
</evidence>
<evidence type="ECO:0000256" key="4">
    <source>
        <dbReference type="ARBA" id="ARBA00022679"/>
    </source>
</evidence>
<keyword evidence="5" id="KW-0547">Nucleotide-binding</keyword>
<dbReference type="FunFam" id="3.30.310.80:FF:000002">
    <property type="entry name" value="Non-specific serine/threonine protein kinase"/>
    <property type="match status" value="1"/>
</dbReference>
<dbReference type="GO" id="GO:0007165">
    <property type="term" value="P:signal transduction"/>
    <property type="evidence" value="ECO:0007669"/>
    <property type="project" value="InterPro"/>
</dbReference>
<keyword evidence="6 13" id="KW-0418">Kinase</keyword>
<evidence type="ECO:0000256" key="3">
    <source>
        <dbReference type="ARBA" id="ARBA00022527"/>
    </source>
</evidence>
<protein>
    <recommendedName>
        <fullName evidence="2">non-specific serine/threonine protein kinase</fullName>
        <ecNumber evidence="2">2.7.11.1</ecNumber>
    </recommendedName>
</protein>
<dbReference type="Pfam" id="PF03822">
    <property type="entry name" value="NAF"/>
    <property type="match status" value="1"/>
</dbReference>
<proteinExistence type="inferred from homology"/>
<dbReference type="InterPro" id="IPR018451">
    <property type="entry name" value="NAF/FISL_domain"/>
</dbReference>
<dbReference type="Gene3D" id="3.30.310.80">
    <property type="entry name" value="Kinase associated domain 1, KA1"/>
    <property type="match status" value="1"/>
</dbReference>
<dbReference type="KEGG" id="dzi:111274830"/>
<dbReference type="Proteomes" id="UP000515121">
    <property type="component" value="Unplaced"/>
</dbReference>
<sequence>MPPRFEQADVTLDDVDAIFNESGDSRNLVVERREEGPVVPATMNAFELISTSQGLNLSSLFEKQMGLVKRETRFTSKCSANEIISKIEEAAMPLGFDVKKNNYKMKLLGEKTGRKGHLAVTTEIFQVAPSLCMVELRKSGGDTLEFHKFYNNLSTGLKDIVWKTTDEREVEEKNGSAAGSTSSQ</sequence>
<keyword evidence="4" id="KW-0808">Transferase</keyword>
<evidence type="ECO:0000256" key="6">
    <source>
        <dbReference type="ARBA" id="ARBA00022777"/>
    </source>
</evidence>
<evidence type="ECO:0000313" key="12">
    <source>
        <dbReference type="Proteomes" id="UP000515121"/>
    </source>
</evidence>
<evidence type="ECO:0000256" key="2">
    <source>
        <dbReference type="ARBA" id="ARBA00012513"/>
    </source>
</evidence>